<feature type="transmembrane region" description="Helical" evidence="6">
    <location>
        <begin position="142"/>
        <end position="164"/>
    </location>
</feature>
<dbReference type="InterPro" id="IPR011701">
    <property type="entry name" value="MFS"/>
</dbReference>
<dbReference type="PROSITE" id="PS50850">
    <property type="entry name" value="MFS"/>
    <property type="match status" value="1"/>
</dbReference>
<dbReference type="Proteomes" id="UP000655868">
    <property type="component" value="Unassembled WGS sequence"/>
</dbReference>
<keyword evidence="4 6" id="KW-0472">Membrane</keyword>
<evidence type="ECO:0000313" key="8">
    <source>
        <dbReference type="EMBL" id="MBJ8342986.1"/>
    </source>
</evidence>
<feature type="transmembrane region" description="Helical" evidence="6">
    <location>
        <begin position="54"/>
        <end position="76"/>
    </location>
</feature>
<feature type="transmembrane region" description="Helical" evidence="6">
    <location>
        <begin position="407"/>
        <end position="425"/>
    </location>
</feature>
<protein>
    <submittedName>
        <fullName evidence="8">MFS transporter</fullName>
    </submittedName>
</protein>
<dbReference type="EMBL" id="JAEMNV010000021">
    <property type="protein sequence ID" value="MBJ8342986.1"/>
    <property type="molecule type" value="Genomic_DNA"/>
</dbReference>
<reference evidence="8" key="1">
    <citation type="submission" date="2020-12" db="EMBL/GenBank/DDBJ databases">
        <title>Antrihabitans popcorni sp. nov. and Antrihabitans auranticaus sp. nov., isolated from a larva cave.</title>
        <authorList>
            <person name="Lee S.D."/>
            <person name="Kim I.S."/>
        </authorList>
    </citation>
    <scope>NUCLEOTIDE SEQUENCE</scope>
    <source>
        <strain evidence="8">YC3-6</strain>
    </source>
</reference>
<feature type="region of interest" description="Disordered" evidence="5">
    <location>
        <begin position="498"/>
        <end position="527"/>
    </location>
</feature>
<dbReference type="PANTHER" id="PTHR42718">
    <property type="entry name" value="MAJOR FACILITATOR SUPERFAMILY MULTIDRUG TRANSPORTER MFSC"/>
    <property type="match status" value="1"/>
</dbReference>
<dbReference type="RefSeq" id="WP_199682995.1">
    <property type="nucleotide sequence ID" value="NZ_JAEMNV010000021.1"/>
</dbReference>
<evidence type="ECO:0000313" key="9">
    <source>
        <dbReference type="Proteomes" id="UP000655868"/>
    </source>
</evidence>
<keyword evidence="9" id="KW-1185">Reference proteome</keyword>
<evidence type="ECO:0000256" key="3">
    <source>
        <dbReference type="ARBA" id="ARBA00022989"/>
    </source>
</evidence>
<feature type="transmembrane region" description="Helical" evidence="6">
    <location>
        <begin position="233"/>
        <end position="253"/>
    </location>
</feature>
<comment type="caution">
    <text evidence="8">The sequence shown here is derived from an EMBL/GenBank/DDBJ whole genome shotgun (WGS) entry which is preliminary data.</text>
</comment>
<evidence type="ECO:0000256" key="1">
    <source>
        <dbReference type="ARBA" id="ARBA00004651"/>
    </source>
</evidence>
<feature type="transmembrane region" description="Helical" evidence="6">
    <location>
        <begin position="170"/>
        <end position="189"/>
    </location>
</feature>
<dbReference type="GO" id="GO:0005886">
    <property type="term" value="C:plasma membrane"/>
    <property type="evidence" value="ECO:0007669"/>
    <property type="project" value="UniProtKB-SubCell"/>
</dbReference>
<organism evidence="8 9">
    <name type="scientific">Antrihabitans stalagmiti</name>
    <dbReference type="NCBI Taxonomy" id="2799499"/>
    <lineage>
        <taxon>Bacteria</taxon>
        <taxon>Bacillati</taxon>
        <taxon>Actinomycetota</taxon>
        <taxon>Actinomycetes</taxon>
        <taxon>Mycobacteriales</taxon>
        <taxon>Nocardiaceae</taxon>
        <taxon>Antrihabitans</taxon>
    </lineage>
</organism>
<evidence type="ECO:0000256" key="5">
    <source>
        <dbReference type="SAM" id="MobiDB-lite"/>
    </source>
</evidence>
<dbReference type="CDD" id="cd17321">
    <property type="entry name" value="MFS_MMR_MDR_like"/>
    <property type="match status" value="1"/>
</dbReference>
<proteinExistence type="predicted"/>
<evidence type="ECO:0000256" key="2">
    <source>
        <dbReference type="ARBA" id="ARBA00022692"/>
    </source>
</evidence>
<evidence type="ECO:0000256" key="6">
    <source>
        <dbReference type="SAM" id="Phobius"/>
    </source>
</evidence>
<dbReference type="SUPFAM" id="SSF103473">
    <property type="entry name" value="MFS general substrate transporter"/>
    <property type="match status" value="1"/>
</dbReference>
<feature type="transmembrane region" description="Helical" evidence="6">
    <location>
        <begin position="479"/>
        <end position="497"/>
    </location>
</feature>
<dbReference type="Gene3D" id="1.20.1250.20">
    <property type="entry name" value="MFS general substrate transporter like domains"/>
    <property type="match status" value="1"/>
</dbReference>
<feature type="transmembrane region" description="Helical" evidence="6">
    <location>
        <begin position="331"/>
        <end position="351"/>
    </location>
</feature>
<feature type="transmembrane region" description="Helical" evidence="6">
    <location>
        <begin position="274"/>
        <end position="298"/>
    </location>
</feature>
<dbReference type="GO" id="GO:0022857">
    <property type="term" value="F:transmembrane transporter activity"/>
    <property type="evidence" value="ECO:0007669"/>
    <property type="project" value="InterPro"/>
</dbReference>
<name>A0A934NWQ9_9NOCA</name>
<evidence type="ECO:0000256" key="4">
    <source>
        <dbReference type="ARBA" id="ARBA00023136"/>
    </source>
</evidence>
<dbReference type="AlphaFoldDB" id="A0A934NWQ9"/>
<dbReference type="InterPro" id="IPR036259">
    <property type="entry name" value="MFS_trans_sf"/>
</dbReference>
<sequence length="527" mass="54933">MQSTKSSTLRLSRAQQWTLVVSCLSVALVIGSMAALYAALTDIATATGATQVQLTWIVDGYTLALACLVLPAGALGDRYGRRAVLIAGLTVFSAASAIPLLWQDPVSLIAARAIAGAGAALVMPSTLSIMTTGLPEHQRGRAVGIWAGVAGSGAVLGILGSGVLLEVWSWQSIFAGLTAIGLVLLILAFTIPESVDRLRPAMDPVGSVSIAVTIGAIVVALTEAPLRGWDDPVVLGLLGTGLVAATIFVAVELRVEHPLLPLHLFIHRGFGSATVSITLQFVVMFGVFLVLVQFLQLILGYRPLHSALAIAPMIIPLVLISVIAPWFAERVGLRMVTVTGLLLISMGLFLISRLSVDAVYVDMLWPLLILSAGLGLCTAPATAAIVADTPPEKQGVAAAVNDAAREIGAAIGIAIAGSVLAAGYSNRIQPALPRLPEQAREPVSDSLAAALQVTDRTGPAAQELADFAKAAFVHGAEQASLVLAIIVGVGAVVLAPWTPGRRHVPDHDRERHSDRDQEPALRALRTQ</sequence>
<comment type="subcellular location">
    <subcellularLocation>
        <location evidence="1">Cell membrane</location>
        <topology evidence="1">Multi-pass membrane protein</topology>
    </subcellularLocation>
</comment>
<keyword evidence="2 6" id="KW-0812">Transmembrane</keyword>
<feature type="compositionally biased region" description="Basic and acidic residues" evidence="5">
    <location>
        <begin position="503"/>
        <end position="519"/>
    </location>
</feature>
<feature type="domain" description="Major facilitator superfamily (MFS) profile" evidence="7">
    <location>
        <begin position="18"/>
        <end position="502"/>
    </location>
</feature>
<gene>
    <name evidence="8" type="ORF">JGU71_29295</name>
</gene>
<dbReference type="Gene3D" id="1.20.1720.10">
    <property type="entry name" value="Multidrug resistance protein D"/>
    <property type="match status" value="1"/>
</dbReference>
<accession>A0A934NWQ9</accession>
<feature type="transmembrane region" description="Helical" evidence="6">
    <location>
        <begin position="201"/>
        <end position="221"/>
    </location>
</feature>
<evidence type="ECO:0000259" key="7">
    <source>
        <dbReference type="PROSITE" id="PS50850"/>
    </source>
</evidence>
<feature type="transmembrane region" description="Helical" evidence="6">
    <location>
        <begin position="363"/>
        <end position="386"/>
    </location>
</feature>
<keyword evidence="3 6" id="KW-1133">Transmembrane helix</keyword>
<dbReference type="Pfam" id="PF07690">
    <property type="entry name" value="MFS_1"/>
    <property type="match status" value="1"/>
</dbReference>
<feature type="transmembrane region" description="Helical" evidence="6">
    <location>
        <begin position="304"/>
        <end position="324"/>
    </location>
</feature>
<dbReference type="PANTHER" id="PTHR42718:SF42">
    <property type="entry name" value="EXPORT PROTEIN"/>
    <property type="match status" value="1"/>
</dbReference>
<feature type="transmembrane region" description="Helical" evidence="6">
    <location>
        <begin position="83"/>
        <end position="102"/>
    </location>
</feature>
<dbReference type="InterPro" id="IPR020846">
    <property type="entry name" value="MFS_dom"/>
</dbReference>